<accession>A0A5C7WN51</accession>
<evidence type="ECO:0000313" key="3">
    <source>
        <dbReference type="Proteomes" id="UP000321374"/>
    </source>
</evidence>
<name>A0A5C7WN51_METME</name>
<reference evidence="2 3" key="1">
    <citation type="submission" date="2018-09" db="EMBL/GenBank/DDBJ databases">
        <title>Metagenome Assembled Genomes from an Advanced Water Purification Facility.</title>
        <authorList>
            <person name="Stamps B.W."/>
            <person name="Spear J.R."/>
        </authorList>
    </citation>
    <scope>NUCLEOTIDE SEQUENCE [LARGE SCALE GENOMIC DNA]</scope>
    <source>
        <strain evidence="2">Bin_42_2</strain>
    </source>
</reference>
<dbReference type="Proteomes" id="UP000321374">
    <property type="component" value="Unassembled WGS sequence"/>
</dbReference>
<dbReference type="EMBL" id="SSGG01000034">
    <property type="protein sequence ID" value="TXI38055.1"/>
    <property type="molecule type" value="Genomic_DNA"/>
</dbReference>
<keyword evidence="1" id="KW-0732">Signal</keyword>
<evidence type="ECO:0000256" key="1">
    <source>
        <dbReference type="SAM" id="SignalP"/>
    </source>
</evidence>
<dbReference type="SUPFAM" id="SSF50969">
    <property type="entry name" value="YVTN repeat-like/Quinoprotein amine dehydrogenase"/>
    <property type="match status" value="1"/>
</dbReference>
<sequence>MQFIPNTLSGLALLCLTLTTQAEILPEAEIGIKIPLAKKPTTRPMGVAYLPGNQHYYIADGGLAPMGSEFEAPISKSEVHAFTSDGQYVNSAKPGFDNRSIYFNPNTNKLETITYNISSAVGFSPNTGIYSLDVGDKGEVLTTSGDVAQFNPAFGDAGTMPSYDPVSKHYYAKQDRGNIVFVVDAKQREKLQEIKLDFAKAQVAHDDISDHYIAFTGVAGNELALLDVDHKAVLIFDLNGQYVGKSALPTTMKLRSQNHFNGLGYTNGMMFIYHEPEGEFGTYYGFKVVK</sequence>
<feature type="signal peptide" evidence="1">
    <location>
        <begin position="1"/>
        <end position="22"/>
    </location>
</feature>
<dbReference type="InterPro" id="IPR011044">
    <property type="entry name" value="Quino_amine_DH_bsu"/>
</dbReference>
<gene>
    <name evidence="2" type="ORF">E6Q51_01860</name>
</gene>
<evidence type="ECO:0008006" key="4">
    <source>
        <dbReference type="Google" id="ProtNLM"/>
    </source>
</evidence>
<organism evidence="2 3">
    <name type="scientific">Methylophilus methylotrophus</name>
    <name type="common">Bacterium W3A1</name>
    <dbReference type="NCBI Taxonomy" id="17"/>
    <lineage>
        <taxon>Bacteria</taxon>
        <taxon>Pseudomonadati</taxon>
        <taxon>Pseudomonadota</taxon>
        <taxon>Betaproteobacteria</taxon>
        <taxon>Nitrosomonadales</taxon>
        <taxon>Methylophilaceae</taxon>
        <taxon>Methylophilus</taxon>
    </lineage>
</organism>
<dbReference type="AlphaFoldDB" id="A0A5C7WN51"/>
<dbReference type="STRING" id="1122236.GCA_000378225_02147"/>
<protein>
    <recommendedName>
        <fullName evidence="4">Prolyl-tRNA synthetase</fullName>
    </recommendedName>
</protein>
<evidence type="ECO:0000313" key="2">
    <source>
        <dbReference type="EMBL" id="TXI38055.1"/>
    </source>
</evidence>
<feature type="chain" id="PRO_5023061642" description="Prolyl-tRNA synthetase" evidence="1">
    <location>
        <begin position="23"/>
        <end position="290"/>
    </location>
</feature>
<comment type="caution">
    <text evidence="2">The sequence shown here is derived from an EMBL/GenBank/DDBJ whole genome shotgun (WGS) entry which is preliminary data.</text>
</comment>
<proteinExistence type="predicted"/>